<comment type="caution">
    <text evidence="1">The sequence shown here is derived from an EMBL/GenBank/DDBJ whole genome shotgun (WGS) entry which is preliminary data.</text>
</comment>
<evidence type="ECO:0000313" key="1">
    <source>
        <dbReference type="EMBL" id="GBM22438.1"/>
    </source>
</evidence>
<sequence length="93" mass="10515">MFTPTYTTGGSHLNVLLGGVYYRWLTPVYPIGRRVPPVAHTWMSDREACPTGGSHLDVRSEGVSHRWLTFGCPIGRRVPPVAYTWISHWTLPH</sequence>
<dbReference type="Proteomes" id="UP000499080">
    <property type="component" value="Unassembled WGS sequence"/>
</dbReference>
<keyword evidence="2" id="KW-1185">Reference proteome</keyword>
<reference evidence="1 2" key="1">
    <citation type="journal article" date="2019" name="Sci. Rep.">
        <title>Orb-weaving spider Araneus ventricosus genome elucidates the spidroin gene catalogue.</title>
        <authorList>
            <person name="Kono N."/>
            <person name="Nakamura H."/>
            <person name="Ohtoshi R."/>
            <person name="Moran D.A.P."/>
            <person name="Shinohara A."/>
            <person name="Yoshida Y."/>
            <person name="Fujiwara M."/>
            <person name="Mori M."/>
            <person name="Tomita M."/>
            <person name="Arakawa K."/>
        </authorList>
    </citation>
    <scope>NUCLEOTIDE SEQUENCE [LARGE SCALE GENOMIC DNA]</scope>
</reference>
<dbReference type="AlphaFoldDB" id="A0A4Y2E329"/>
<evidence type="ECO:0000313" key="2">
    <source>
        <dbReference type="Proteomes" id="UP000499080"/>
    </source>
</evidence>
<proteinExistence type="predicted"/>
<organism evidence="1 2">
    <name type="scientific">Araneus ventricosus</name>
    <name type="common">Orbweaver spider</name>
    <name type="synonym">Epeira ventricosa</name>
    <dbReference type="NCBI Taxonomy" id="182803"/>
    <lineage>
        <taxon>Eukaryota</taxon>
        <taxon>Metazoa</taxon>
        <taxon>Ecdysozoa</taxon>
        <taxon>Arthropoda</taxon>
        <taxon>Chelicerata</taxon>
        <taxon>Arachnida</taxon>
        <taxon>Araneae</taxon>
        <taxon>Araneomorphae</taxon>
        <taxon>Entelegynae</taxon>
        <taxon>Araneoidea</taxon>
        <taxon>Araneidae</taxon>
        <taxon>Araneus</taxon>
    </lineage>
</organism>
<protein>
    <submittedName>
        <fullName evidence="1">Uncharacterized protein</fullName>
    </submittedName>
</protein>
<dbReference type="EMBL" id="BGPR01000480">
    <property type="protein sequence ID" value="GBM22438.1"/>
    <property type="molecule type" value="Genomic_DNA"/>
</dbReference>
<name>A0A4Y2E329_ARAVE</name>
<gene>
    <name evidence="1" type="ORF">AVEN_221504_1</name>
</gene>
<accession>A0A4Y2E329</accession>